<evidence type="ECO:0000313" key="3">
    <source>
        <dbReference type="EMBL" id="KAH6598493.1"/>
    </source>
</evidence>
<feature type="signal peptide" evidence="2">
    <location>
        <begin position="1"/>
        <end position="19"/>
    </location>
</feature>
<name>A0ABQ8FKS3_9FUNG</name>
<keyword evidence="4" id="KW-1185">Reference proteome</keyword>
<comment type="caution">
    <text evidence="3">The sequence shown here is derived from an EMBL/GenBank/DDBJ whole genome shotgun (WGS) entry which is preliminary data.</text>
</comment>
<accession>A0ABQ8FKS3</accession>
<dbReference type="EMBL" id="JAFCIX010000102">
    <property type="protein sequence ID" value="KAH6598493.1"/>
    <property type="molecule type" value="Genomic_DNA"/>
</dbReference>
<evidence type="ECO:0000256" key="1">
    <source>
        <dbReference type="SAM" id="Phobius"/>
    </source>
</evidence>
<evidence type="ECO:0008006" key="5">
    <source>
        <dbReference type="Google" id="ProtNLM"/>
    </source>
</evidence>
<keyword evidence="1" id="KW-0812">Transmembrane</keyword>
<reference evidence="3 4" key="1">
    <citation type="submission" date="2021-02" db="EMBL/GenBank/DDBJ databases">
        <title>Variation within the Batrachochytrium salamandrivorans European outbreak.</title>
        <authorList>
            <person name="Kelly M."/>
            <person name="Pasmans F."/>
            <person name="Shea T.P."/>
            <person name="Munoz J.F."/>
            <person name="Carranza S."/>
            <person name="Cuomo C.A."/>
            <person name="Martel A."/>
        </authorList>
    </citation>
    <scope>NUCLEOTIDE SEQUENCE [LARGE SCALE GENOMIC DNA]</scope>
    <source>
        <strain evidence="3 4">AMFP18/2</strain>
    </source>
</reference>
<dbReference type="Proteomes" id="UP001648503">
    <property type="component" value="Unassembled WGS sequence"/>
</dbReference>
<feature type="transmembrane region" description="Helical" evidence="1">
    <location>
        <begin position="43"/>
        <end position="64"/>
    </location>
</feature>
<proteinExistence type="predicted"/>
<evidence type="ECO:0000256" key="2">
    <source>
        <dbReference type="SAM" id="SignalP"/>
    </source>
</evidence>
<keyword evidence="2" id="KW-0732">Signal</keyword>
<organism evidence="3 4">
    <name type="scientific">Batrachochytrium salamandrivorans</name>
    <dbReference type="NCBI Taxonomy" id="1357716"/>
    <lineage>
        <taxon>Eukaryota</taxon>
        <taxon>Fungi</taxon>
        <taxon>Fungi incertae sedis</taxon>
        <taxon>Chytridiomycota</taxon>
        <taxon>Chytridiomycota incertae sedis</taxon>
        <taxon>Chytridiomycetes</taxon>
        <taxon>Rhizophydiales</taxon>
        <taxon>Rhizophydiales incertae sedis</taxon>
        <taxon>Batrachochytrium</taxon>
    </lineage>
</organism>
<keyword evidence="1" id="KW-0472">Membrane</keyword>
<gene>
    <name evidence="3" type="ORF">BASA50_003533</name>
</gene>
<sequence length="122" mass="13187">MIALVQVLIAAVLIPFAFAAPDRLDSDVDQDTVARSMTSVELLQITVVMVVSGHLVHVISSRLVHSCQYHLMASVEQGLDSDVGQKIVAREMASVGLLKVIVTLAVSRRLAHVAPSRPTYRS</sequence>
<evidence type="ECO:0000313" key="4">
    <source>
        <dbReference type="Proteomes" id="UP001648503"/>
    </source>
</evidence>
<protein>
    <recommendedName>
        <fullName evidence="5">Solute carrier family 40 protein</fullName>
    </recommendedName>
</protein>
<keyword evidence="1" id="KW-1133">Transmembrane helix</keyword>
<feature type="chain" id="PRO_5045322682" description="Solute carrier family 40 protein" evidence="2">
    <location>
        <begin position="20"/>
        <end position="122"/>
    </location>
</feature>